<dbReference type="Proteomes" id="UP001152607">
    <property type="component" value="Unassembled WGS sequence"/>
</dbReference>
<comment type="caution">
    <text evidence="1">The sequence shown here is derived from an EMBL/GenBank/DDBJ whole genome shotgun (WGS) entry which is preliminary data.</text>
</comment>
<gene>
    <name evidence="1" type="ORF">PDIGIT_LOCUS2371</name>
</gene>
<dbReference type="AlphaFoldDB" id="A0A9W4U6N0"/>
<sequence>MHALFDTNGLLFPVSRDCPERTSVRLNILTWGGLHQRVSQGYPPQRMWCEIPIGMVRICTECTVSGIWSKLASIK</sequence>
<evidence type="ECO:0000313" key="1">
    <source>
        <dbReference type="EMBL" id="CAI6287913.1"/>
    </source>
</evidence>
<keyword evidence="2" id="KW-1185">Reference proteome</keyword>
<organism evidence="1 2">
    <name type="scientific">Periconia digitata</name>
    <dbReference type="NCBI Taxonomy" id="1303443"/>
    <lineage>
        <taxon>Eukaryota</taxon>
        <taxon>Fungi</taxon>
        <taxon>Dikarya</taxon>
        <taxon>Ascomycota</taxon>
        <taxon>Pezizomycotina</taxon>
        <taxon>Dothideomycetes</taxon>
        <taxon>Pleosporomycetidae</taxon>
        <taxon>Pleosporales</taxon>
        <taxon>Massarineae</taxon>
        <taxon>Periconiaceae</taxon>
        <taxon>Periconia</taxon>
    </lineage>
</organism>
<protein>
    <submittedName>
        <fullName evidence="1">Uncharacterized protein</fullName>
    </submittedName>
</protein>
<evidence type="ECO:0000313" key="2">
    <source>
        <dbReference type="Proteomes" id="UP001152607"/>
    </source>
</evidence>
<name>A0A9W4U6N0_9PLEO</name>
<dbReference type="EMBL" id="CAOQHR010000001">
    <property type="protein sequence ID" value="CAI6287913.1"/>
    <property type="molecule type" value="Genomic_DNA"/>
</dbReference>
<proteinExistence type="predicted"/>
<reference evidence="1" key="1">
    <citation type="submission" date="2023-01" db="EMBL/GenBank/DDBJ databases">
        <authorList>
            <person name="Van Ghelder C."/>
            <person name="Rancurel C."/>
        </authorList>
    </citation>
    <scope>NUCLEOTIDE SEQUENCE</scope>
    <source>
        <strain evidence="1">CNCM I-4278</strain>
    </source>
</reference>
<accession>A0A9W4U6N0</accession>